<accession>M0M1Y3</accession>
<protein>
    <submittedName>
        <fullName evidence="1">Type I phosphodiesterase/nucleotide pyrophosphatase</fullName>
    </submittedName>
</protein>
<evidence type="ECO:0000313" key="2">
    <source>
        <dbReference type="Proteomes" id="UP000011566"/>
    </source>
</evidence>
<dbReference type="PANTHER" id="PTHR10151">
    <property type="entry name" value="ECTONUCLEOTIDE PYROPHOSPHATASE/PHOSPHODIESTERASE"/>
    <property type="match status" value="1"/>
</dbReference>
<dbReference type="RefSeq" id="WP_007693303.1">
    <property type="nucleotide sequence ID" value="NZ_AJRK01000391.1"/>
</dbReference>
<dbReference type="eggNOG" id="arCOG01378">
    <property type="taxonomic scope" value="Archaea"/>
</dbReference>
<gene>
    <name evidence="1" type="ORF">C447_09647</name>
</gene>
<reference evidence="1 2" key="1">
    <citation type="journal article" date="2014" name="PLoS Genet.">
        <title>Phylogenetically driven sequencing of extremely halophilic archaea reveals strategies for static and dynamic osmo-response.</title>
        <authorList>
            <person name="Becker E.A."/>
            <person name="Seitzer P.M."/>
            <person name="Tritt A."/>
            <person name="Larsen D."/>
            <person name="Krusor M."/>
            <person name="Yao A.I."/>
            <person name="Wu D."/>
            <person name="Madern D."/>
            <person name="Eisen J.A."/>
            <person name="Darling A.E."/>
            <person name="Facciotti M.T."/>
        </authorList>
    </citation>
    <scope>NUCLEOTIDE SEQUENCE [LARGE SCALE GENOMIC DNA]</scope>
    <source>
        <strain evidence="1 2">100A6</strain>
    </source>
</reference>
<dbReference type="AlphaFoldDB" id="M0M1Y3"/>
<dbReference type="EMBL" id="AOMB01000030">
    <property type="protein sequence ID" value="EMA38410.1"/>
    <property type="molecule type" value="Genomic_DNA"/>
</dbReference>
<name>M0M1Y3_9EURY</name>
<dbReference type="PATRIC" id="fig|1132509.6.peg.2175"/>
<evidence type="ECO:0000313" key="1">
    <source>
        <dbReference type="EMBL" id="EMA38410.1"/>
    </source>
</evidence>
<dbReference type="GO" id="GO:0016787">
    <property type="term" value="F:hydrolase activity"/>
    <property type="evidence" value="ECO:0007669"/>
    <property type="project" value="UniProtKB-ARBA"/>
</dbReference>
<dbReference type="InterPro" id="IPR017850">
    <property type="entry name" value="Alkaline_phosphatase_core_sf"/>
</dbReference>
<dbReference type="InterPro" id="IPR002591">
    <property type="entry name" value="Phosphodiest/P_Trfase"/>
</dbReference>
<dbReference type="OrthoDB" id="33550at2157"/>
<dbReference type="Proteomes" id="UP000011566">
    <property type="component" value="Unassembled WGS sequence"/>
</dbReference>
<dbReference type="SUPFAM" id="SSF53649">
    <property type="entry name" value="Alkaline phosphatase-like"/>
    <property type="match status" value="1"/>
</dbReference>
<dbReference type="Pfam" id="PF01663">
    <property type="entry name" value="Phosphodiest"/>
    <property type="match status" value="1"/>
</dbReference>
<proteinExistence type="predicted"/>
<dbReference type="PANTHER" id="PTHR10151:SF120">
    <property type="entry name" value="BIS(5'-ADENOSYL)-TRIPHOSPHATASE"/>
    <property type="match status" value="1"/>
</dbReference>
<comment type="caution">
    <text evidence="1">The sequence shown here is derived from an EMBL/GenBank/DDBJ whole genome shotgun (WGS) entry which is preliminary data.</text>
</comment>
<sequence>MLRDRLAADLADDELAPGFVRPAWDDYCFANVPDTVLSVLGDEPEATGPLPDDVFEGVATDIDHVVLAFVDGFGWNHFQRVRDDHPLLARLVDRATVTPLTSGYPSETAAAVSTIHTGRQPAEHGVLGWNAYVEALGGTVQTLPFADRDRTPLTEVRDDPDPAALLDGTTLYERLNAASVLVQPDFGPSLYDSQANRGASVVNYTNPAQAAYRARETLERATEPTYCYCYFPTVDKLSHASGAAHPETDAQVGAVCHAIERELVEKLDSNVAERTLFLLTADHGEVDTVPENRVDLGRVDLESHLARDTNGEPIPALGGPRNLQFHAREGHRDALRATLEDGLTSLDPLILDREAIVDEGLFGDREPSSRFLERCPDLLVVPRKGFADEEEGTLANVGMHGGMAPDEMLVPFAAARVDALRP</sequence>
<organism evidence="1 2">
    <name type="scientific">Halococcus hamelinensis 100A6</name>
    <dbReference type="NCBI Taxonomy" id="1132509"/>
    <lineage>
        <taxon>Archaea</taxon>
        <taxon>Methanobacteriati</taxon>
        <taxon>Methanobacteriota</taxon>
        <taxon>Stenosarchaea group</taxon>
        <taxon>Halobacteria</taxon>
        <taxon>Halobacteriales</taxon>
        <taxon>Halococcaceae</taxon>
        <taxon>Halococcus</taxon>
    </lineage>
</organism>
<keyword evidence="2" id="KW-1185">Reference proteome</keyword>
<dbReference type="Gene3D" id="3.40.720.10">
    <property type="entry name" value="Alkaline Phosphatase, subunit A"/>
    <property type="match status" value="1"/>
</dbReference>